<evidence type="ECO:0000313" key="4">
    <source>
        <dbReference type="Proteomes" id="UP000827092"/>
    </source>
</evidence>
<dbReference type="PROSITE" id="PS50041">
    <property type="entry name" value="C_TYPE_LECTIN_2"/>
    <property type="match status" value="1"/>
</dbReference>
<organism evidence="3 4">
    <name type="scientific">Oedothorax gibbosus</name>
    <dbReference type="NCBI Taxonomy" id="931172"/>
    <lineage>
        <taxon>Eukaryota</taxon>
        <taxon>Metazoa</taxon>
        <taxon>Ecdysozoa</taxon>
        <taxon>Arthropoda</taxon>
        <taxon>Chelicerata</taxon>
        <taxon>Arachnida</taxon>
        <taxon>Araneae</taxon>
        <taxon>Araneomorphae</taxon>
        <taxon>Entelegynae</taxon>
        <taxon>Araneoidea</taxon>
        <taxon>Linyphiidae</taxon>
        <taxon>Erigoninae</taxon>
        <taxon>Oedothorax</taxon>
    </lineage>
</organism>
<proteinExistence type="predicted"/>
<dbReference type="SUPFAM" id="SSF56436">
    <property type="entry name" value="C-type lectin-like"/>
    <property type="match status" value="2"/>
</dbReference>
<keyword evidence="4" id="KW-1185">Reference proteome</keyword>
<keyword evidence="1" id="KW-0732">Signal</keyword>
<dbReference type="CDD" id="cd00037">
    <property type="entry name" value="CLECT"/>
    <property type="match status" value="1"/>
</dbReference>
<dbReference type="Gene3D" id="3.10.100.10">
    <property type="entry name" value="Mannose-Binding Protein A, subunit A"/>
    <property type="match status" value="2"/>
</dbReference>
<evidence type="ECO:0000313" key="3">
    <source>
        <dbReference type="EMBL" id="KAG8190542.1"/>
    </source>
</evidence>
<feature type="signal peptide" evidence="1">
    <location>
        <begin position="1"/>
        <end position="17"/>
    </location>
</feature>
<dbReference type="InterPro" id="IPR016186">
    <property type="entry name" value="C-type_lectin-like/link_sf"/>
</dbReference>
<dbReference type="AlphaFoldDB" id="A0AAV6V1A5"/>
<protein>
    <recommendedName>
        <fullName evidence="2">C-type lectin domain-containing protein</fullName>
    </recommendedName>
</protein>
<dbReference type="InterPro" id="IPR016187">
    <property type="entry name" value="CTDL_fold"/>
</dbReference>
<reference evidence="3 4" key="1">
    <citation type="journal article" date="2022" name="Nat. Ecol. Evol.">
        <title>A masculinizing supergene underlies an exaggerated male reproductive morph in a spider.</title>
        <authorList>
            <person name="Hendrickx F."/>
            <person name="De Corte Z."/>
            <person name="Sonet G."/>
            <person name="Van Belleghem S.M."/>
            <person name="Kostlbacher S."/>
            <person name="Vangestel C."/>
        </authorList>
    </citation>
    <scope>NUCLEOTIDE SEQUENCE [LARGE SCALE GENOMIC DNA]</scope>
    <source>
        <strain evidence="3">W744_W776</strain>
    </source>
</reference>
<accession>A0AAV6V1A5</accession>
<name>A0AAV6V1A5_9ARAC</name>
<feature type="chain" id="PRO_5043697811" description="C-type lectin domain-containing protein" evidence="1">
    <location>
        <begin position="18"/>
        <end position="296"/>
    </location>
</feature>
<dbReference type="Proteomes" id="UP000827092">
    <property type="component" value="Unassembled WGS sequence"/>
</dbReference>
<dbReference type="InterPro" id="IPR001304">
    <property type="entry name" value="C-type_lectin-like"/>
</dbReference>
<sequence length="296" mass="32911">MFVVLSIFVLVLSTSECCPDGYFRASQDTCFHIASPTTDTKEAYCSLKGGGVPFGRPLTEEYEKALAEDMEEMAKGWMPKAAWVGMELSGRDNPMGPKETDWKFSNDGGTFDPNQYELWTEFPASGEDCGSVSLNSEFKVDPAKCGDMLAILCKKDMSPCDRGLQPYVLYEEHCLSLTKDNPTMHDNAKTGCSGGHLLPIRQKLDLEAVWQAFHNGAFEGGIYVGLDKENDDWVYKNGEKETKTVSSGGQNNEKCGYVRLLKNSTLGYFALDCEPKHTWFMCEIHGEISGKYKSLV</sequence>
<gene>
    <name evidence="3" type="ORF">JTE90_004117</name>
</gene>
<feature type="domain" description="C-type lectin" evidence="2">
    <location>
        <begin position="26"/>
        <end position="154"/>
    </location>
</feature>
<evidence type="ECO:0000256" key="1">
    <source>
        <dbReference type="SAM" id="SignalP"/>
    </source>
</evidence>
<dbReference type="EMBL" id="JAFNEN010000181">
    <property type="protein sequence ID" value="KAG8190542.1"/>
    <property type="molecule type" value="Genomic_DNA"/>
</dbReference>
<comment type="caution">
    <text evidence="3">The sequence shown here is derived from an EMBL/GenBank/DDBJ whole genome shotgun (WGS) entry which is preliminary data.</text>
</comment>
<evidence type="ECO:0000259" key="2">
    <source>
        <dbReference type="PROSITE" id="PS50041"/>
    </source>
</evidence>